<evidence type="ECO:0000313" key="3">
    <source>
        <dbReference type="EMBL" id="POS71835.1"/>
    </source>
</evidence>
<dbReference type="AlphaFoldDB" id="A0A2P5HNM9"/>
<dbReference type="OrthoDB" id="10042665at2759"/>
<dbReference type="InterPro" id="IPR054289">
    <property type="entry name" value="DUF7025"/>
</dbReference>
<name>A0A2P5HNM9_DIAHE</name>
<dbReference type="Proteomes" id="UP000094444">
    <property type="component" value="Unassembled WGS sequence"/>
</dbReference>
<dbReference type="CDD" id="cd19481">
    <property type="entry name" value="RecA-like_protease"/>
    <property type="match status" value="1"/>
</dbReference>
<dbReference type="Gene3D" id="3.40.50.300">
    <property type="entry name" value="P-loop containing nucleotide triphosphate hydrolases"/>
    <property type="match status" value="1"/>
</dbReference>
<keyword evidence="4" id="KW-1185">Reference proteome</keyword>
<feature type="compositionally biased region" description="Low complexity" evidence="1">
    <location>
        <begin position="358"/>
        <end position="371"/>
    </location>
</feature>
<evidence type="ECO:0000313" key="4">
    <source>
        <dbReference type="Proteomes" id="UP000094444"/>
    </source>
</evidence>
<dbReference type="GO" id="GO:0016887">
    <property type="term" value="F:ATP hydrolysis activity"/>
    <property type="evidence" value="ECO:0007669"/>
    <property type="project" value="InterPro"/>
</dbReference>
<dbReference type="SMART" id="SM00382">
    <property type="entry name" value="AAA"/>
    <property type="match status" value="1"/>
</dbReference>
<feature type="domain" description="AAA+ ATPase" evidence="2">
    <location>
        <begin position="467"/>
        <end position="594"/>
    </location>
</feature>
<comment type="caution">
    <text evidence="3">The sequence shown here is derived from an EMBL/GenBank/DDBJ whole genome shotgun (WGS) entry which is preliminary data.</text>
</comment>
<feature type="compositionally biased region" description="Acidic residues" evidence="1">
    <location>
        <begin position="341"/>
        <end position="355"/>
    </location>
</feature>
<dbReference type="Pfam" id="PF00004">
    <property type="entry name" value="AAA"/>
    <property type="match status" value="1"/>
</dbReference>
<gene>
    <name evidence="3" type="ORF">DHEL01_v209773</name>
</gene>
<dbReference type="InterPro" id="IPR027417">
    <property type="entry name" value="P-loop_NTPase"/>
</dbReference>
<dbReference type="PANTHER" id="PTHR46411">
    <property type="entry name" value="FAMILY ATPASE, PUTATIVE-RELATED"/>
    <property type="match status" value="1"/>
</dbReference>
<sequence length="673" mass="76021">MGSVGTDVAKTTASLPEVVENAVTTLYRHDCANAGNYGPECPPRWSKFASHEDDQAHLKNAIQSDPIIHRHCFNKDDKKWVTESFTVQDPLMRNHLRVALANYQDFDLELKNWTFKEPFSPIVHRWDRLNVLREKATEENSKRAIDQLMQFLGPILAPSIGSLLQTKATGKVDFENVWQIFPPGELAVTSFFGIQAVTRILRYELIRPRCDPPYWQVEFEYLDWNGERCGYTSAKSKIRYFDGMKFVTSLGVYPLSFSPSTSEIKERVTARGRKFESLRGYHFRTCVGTKILLETKCPEERPVAGRVIIDAFAYYTSNNIVKPNLRSLESISVADVVTDTSESDSENDEDEEDDDVRSTTSSDDSQDSLSELTAVKPSGGSLKRTETIEPLTDEQCLLASPWLKGLDLKTKDWAQFNVDELDDIVWNEAAFDHLVLPGNEKELAWAFVENKALSKNQFDDFIPDKGRGIIILMFGPPGVGKTYTAEAVAEKSRVPLYAMSAGTLGTKPKQIEAALERALELCRLWNAMLLLDEADVFLSARTDTDLARNELVAVFLTKLEYYQGICFLTTNRISSLDHAFQSRVDLFLPYRDLKPEARRQVWDNFIKRAGDKQFDVDAAGLDELSTIPLNGREIKNLIKSAHLLTLKGGEKITKDRLKMLAENRINALDALSA</sequence>
<evidence type="ECO:0000256" key="1">
    <source>
        <dbReference type="SAM" id="MobiDB-lite"/>
    </source>
</evidence>
<organism evidence="3 4">
    <name type="scientific">Diaporthe helianthi</name>
    <dbReference type="NCBI Taxonomy" id="158607"/>
    <lineage>
        <taxon>Eukaryota</taxon>
        <taxon>Fungi</taxon>
        <taxon>Dikarya</taxon>
        <taxon>Ascomycota</taxon>
        <taxon>Pezizomycotina</taxon>
        <taxon>Sordariomycetes</taxon>
        <taxon>Sordariomycetidae</taxon>
        <taxon>Diaporthales</taxon>
        <taxon>Diaporthaceae</taxon>
        <taxon>Diaporthe</taxon>
    </lineage>
</organism>
<dbReference type="Pfam" id="PF22942">
    <property type="entry name" value="DUF7025"/>
    <property type="match status" value="1"/>
</dbReference>
<dbReference type="InterPro" id="IPR003593">
    <property type="entry name" value="AAA+_ATPase"/>
</dbReference>
<dbReference type="EMBL" id="MAVT02001156">
    <property type="protein sequence ID" value="POS71835.1"/>
    <property type="molecule type" value="Genomic_DNA"/>
</dbReference>
<dbReference type="PANTHER" id="PTHR46411:SF3">
    <property type="entry name" value="AAA+ ATPASE DOMAIN-CONTAINING PROTEIN"/>
    <property type="match status" value="1"/>
</dbReference>
<protein>
    <recommendedName>
        <fullName evidence="2">AAA+ ATPase domain-containing protein</fullName>
    </recommendedName>
</protein>
<reference evidence="3" key="1">
    <citation type="submission" date="2017-09" db="EMBL/GenBank/DDBJ databases">
        <title>Polyketide synthases of a Diaporthe helianthi virulent isolate.</title>
        <authorList>
            <person name="Baroncelli R."/>
        </authorList>
    </citation>
    <scope>NUCLEOTIDE SEQUENCE [LARGE SCALE GENOMIC DNA]</scope>
    <source>
        <strain evidence="3">7/96</strain>
    </source>
</reference>
<feature type="region of interest" description="Disordered" evidence="1">
    <location>
        <begin position="337"/>
        <end position="386"/>
    </location>
</feature>
<dbReference type="STRING" id="158607.A0A2P5HNM9"/>
<dbReference type="SUPFAM" id="SSF52540">
    <property type="entry name" value="P-loop containing nucleoside triphosphate hydrolases"/>
    <property type="match status" value="1"/>
</dbReference>
<accession>A0A2P5HNM9</accession>
<dbReference type="InterPro" id="IPR003959">
    <property type="entry name" value="ATPase_AAA_core"/>
</dbReference>
<evidence type="ECO:0000259" key="2">
    <source>
        <dbReference type="SMART" id="SM00382"/>
    </source>
</evidence>
<dbReference type="GO" id="GO:0005524">
    <property type="term" value="F:ATP binding"/>
    <property type="evidence" value="ECO:0007669"/>
    <property type="project" value="InterPro"/>
</dbReference>
<proteinExistence type="predicted"/>
<dbReference type="InParanoid" id="A0A2P5HNM9"/>